<proteinExistence type="predicted"/>
<accession>A0A6C0JUF8</accession>
<dbReference type="NCBIfam" id="TIGR04256">
    <property type="entry name" value="GxxExxY"/>
    <property type="match status" value="1"/>
</dbReference>
<reference evidence="1" key="1">
    <citation type="journal article" date="2020" name="Nature">
        <title>Giant virus diversity and host interactions through global metagenomics.</title>
        <authorList>
            <person name="Schulz F."/>
            <person name="Roux S."/>
            <person name="Paez-Espino D."/>
            <person name="Jungbluth S."/>
            <person name="Walsh D.A."/>
            <person name="Denef V.J."/>
            <person name="McMahon K.D."/>
            <person name="Konstantinidis K.T."/>
            <person name="Eloe-Fadrosh E.A."/>
            <person name="Kyrpides N.C."/>
            <person name="Woyke T."/>
        </authorList>
    </citation>
    <scope>NUCLEOTIDE SEQUENCE</scope>
    <source>
        <strain evidence="1">GVMAG-S-1064190-84</strain>
    </source>
</reference>
<dbReference type="EMBL" id="MN740701">
    <property type="protein sequence ID" value="QHU09003.1"/>
    <property type="molecule type" value="Genomic_DNA"/>
</dbReference>
<evidence type="ECO:0008006" key="2">
    <source>
        <dbReference type="Google" id="ProtNLM"/>
    </source>
</evidence>
<dbReference type="InterPro" id="IPR026350">
    <property type="entry name" value="GxxExxY"/>
</dbReference>
<dbReference type="Pfam" id="PF13366">
    <property type="entry name" value="PDDEXK_3"/>
    <property type="match status" value="1"/>
</dbReference>
<dbReference type="AlphaFoldDB" id="A0A6C0JUF8"/>
<protein>
    <recommendedName>
        <fullName evidence="2">GxxExxY protein</fullName>
    </recommendedName>
</protein>
<organism evidence="1">
    <name type="scientific">viral metagenome</name>
    <dbReference type="NCBI Taxonomy" id="1070528"/>
    <lineage>
        <taxon>unclassified sequences</taxon>
        <taxon>metagenomes</taxon>
        <taxon>organismal metagenomes</taxon>
    </lineage>
</organism>
<sequence length="113" mass="13101">MDISSLAQEIYNSLGSGYNECVYSNAFQVLLRKYHIPYEVEKIVPIIFENHTIGYSRLDFVIRDTVVELKSVKTIQEGMRIQIKNYLKLTGLKNGILINFPIGGERIEYEIFH</sequence>
<name>A0A6C0JUF8_9ZZZZ</name>
<evidence type="ECO:0000313" key="1">
    <source>
        <dbReference type="EMBL" id="QHU09003.1"/>
    </source>
</evidence>